<comment type="catalytic activity">
    <reaction evidence="8">
        <text>a 1,2-diacyl-sn-glycero-3-phospho-L-serine(in) = a 1,2-diacyl-sn-glycero-3-phospho-L-serine(out)</text>
        <dbReference type="Rhea" id="RHEA:38663"/>
        <dbReference type="ChEBI" id="CHEBI:57262"/>
    </reaction>
</comment>
<dbReference type="AlphaFoldDB" id="A0A401T9J0"/>
<evidence type="ECO:0000256" key="10">
    <source>
        <dbReference type="SAM" id="MobiDB-lite"/>
    </source>
</evidence>
<reference evidence="11 12" key="1">
    <citation type="journal article" date="2018" name="Nat. Ecol. Evol.">
        <title>Shark genomes provide insights into elasmobranch evolution and the origin of vertebrates.</title>
        <authorList>
            <person name="Hara Y"/>
            <person name="Yamaguchi K"/>
            <person name="Onimaru K"/>
            <person name="Kadota M"/>
            <person name="Koyanagi M"/>
            <person name="Keeley SD"/>
            <person name="Tatsumi K"/>
            <person name="Tanaka K"/>
            <person name="Motone F"/>
            <person name="Kageyama Y"/>
            <person name="Nozu R"/>
            <person name="Adachi N"/>
            <person name="Nishimura O"/>
            <person name="Nakagawa R"/>
            <person name="Tanegashima C"/>
            <person name="Kiyatake I"/>
            <person name="Matsumoto R"/>
            <person name="Murakumo K"/>
            <person name="Nishida K"/>
            <person name="Terakita A"/>
            <person name="Kuratani S"/>
            <person name="Sato K"/>
            <person name="Hyodo S Kuraku.S."/>
        </authorList>
    </citation>
    <scope>NUCLEOTIDE SEQUENCE [LARGE SCALE GENOMIC DNA]</scope>
</reference>
<feature type="compositionally biased region" description="Polar residues" evidence="10">
    <location>
        <begin position="117"/>
        <end position="137"/>
    </location>
</feature>
<feature type="region of interest" description="Disordered" evidence="10">
    <location>
        <begin position="97"/>
        <end position="143"/>
    </location>
</feature>
<protein>
    <submittedName>
        <fullName evidence="11">Uncharacterized protein</fullName>
    </submittedName>
</protein>
<name>A0A401T9J0_CHIPU</name>
<comment type="subcellular location">
    <subcellularLocation>
        <location evidence="1">Endoplasmic reticulum membrane</location>
        <topology evidence="1">Peripheral membrane protein</topology>
    </subcellularLocation>
    <subcellularLocation>
        <location evidence="2">Preautophagosomal structure membrane</location>
        <topology evidence="2">Peripheral membrane protein</topology>
    </subcellularLocation>
</comment>
<dbReference type="EMBL" id="BEZZ01017345">
    <property type="protein sequence ID" value="GCC39309.1"/>
    <property type="molecule type" value="Genomic_DNA"/>
</dbReference>
<dbReference type="GO" id="GO:0032266">
    <property type="term" value="F:phosphatidylinositol-3-phosphate binding"/>
    <property type="evidence" value="ECO:0007669"/>
    <property type="project" value="TreeGrafter"/>
</dbReference>
<evidence type="ECO:0000313" key="12">
    <source>
        <dbReference type="Proteomes" id="UP000287033"/>
    </source>
</evidence>
<keyword evidence="12" id="KW-1185">Reference proteome</keyword>
<evidence type="ECO:0000256" key="4">
    <source>
        <dbReference type="ARBA" id="ARBA00022448"/>
    </source>
</evidence>
<dbReference type="GO" id="GO:0034727">
    <property type="term" value="P:piecemeal microautophagy of the nucleus"/>
    <property type="evidence" value="ECO:0007669"/>
    <property type="project" value="TreeGrafter"/>
</dbReference>
<dbReference type="Proteomes" id="UP000287033">
    <property type="component" value="Unassembled WGS sequence"/>
</dbReference>
<gene>
    <name evidence="11" type="ORF">chiPu_0023210</name>
</gene>
<dbReference type="GO" id="GO:0061709">
    <property type="term" value="P:reticulophagy"/>
    <property type="evidence" value="ECO:0007669"/>
    <property type="project" value="TreeGrafter"/>
</dbReference>
<dbReference type="OrthoDB" id="9944459at2759"/>
<keyword evidence="4" id="KW-0813">Transport</keyword>
<dbReference type="STRING" id="137246.A0A401T9J0"/>
<dbReference type="GO" id="GO:0000045">
    <property type="term" value="P:autophagosome assembly"/>
    <property type="evidence" value="ECO:0007669"/>
    <property type="project" value="TreeGrafter"/>
</dbReference>
<dbReference type="PANTHER" id="PTHR13190">
    <property type="entry name" value="AUTOPHAGY-RELATED 2, ISOFORM A"/>
    <property type="match status" value="1"/>
</dbReference>
<keyword evidence="7" id="KW-0472">Membrane</keyword>
<evidence type="ECO:0000313" key="11">
    <source>
        <dbReference type="EMBL" id="GCC39309.1"/>
    </source>
</evidence>
<evidence type="ECO:0000256" key="8">
    <source>
        <dbReference type="ARBA" id="ARBA00024479"/>
    </source>
</evidence>
<evidence type="ECO:0000256" key="1">
    <source>
        <dbReference type="ARBA" id="ARBA00004406"/>
    </source>
</evidence>
<dbReference type="GO" id="GO:0043495">
    <property type="term" value="F:protein-membrane adaptor activity"/>
    <property type="evidence" value="ECO:0007669"/>
    <property type="project" value="TreeGrafter"/>
</dbReference>
<evidence type="ECO:0000256" key="6">
    <source>
        <dbReference type="ARBA" id="ARBA00023055"/>
    </source>
</evidence>
<dbReference type="GO" id="GO:0034045">
    <property type="term" value="C:phagophore assembly site membrane"/>
    <property type="evidence" value="ECO:0007669"/>
    <property type="project" value="UniProtKB-SubCell"/>
</dbReference>
<feature type="non-terminal residue" evidence="11">
    <location>
        <position position="164"/>
    </location>
</feature>
<dbReference type="GO" id="GO:0061908">
    <property type="term" value="C:phagophore"/>
    <property type="evidence" value="ECO:0007669"/>
    <property type="project" value="TreeGrafter"/>
</dbReference>
<organism evidence="11 12">
    <name type="scientific">Chiloscyllium punctatum</name>
    <name type="common">Brownbanded bambooshark</name>
    <name type="synonym">Hemiscyllium punctatum</name>
    <dbReference type="NCBI Taxonomy" id="137246"/>
    <lineage>
        <taxon>Eukaryota</taxon>
        <taxon>Metazoa</taxon>
        <taxon>Chordata</taxon>
        <taxon>Craniata</taxon>
        <taxon>Vertebrata</taxon>
        <taxon>Chondrichthyes</taxon>
        <taxon>Elasmobranchii</taxon>
        <taxon>Galeomorphii</taxon>
        <taxon>Galeoidea</taxon>
        <taxon>Orectolobiformes</taxon>
        <taxon>Hemiscylliidae</taxon>
        <taxon>Chiloscyllium</taxon>
    </lineage>
</organism>
<evidence type="ECO:0000256" key="9">
    <source>
        <dbReference type="ARBA" id="ARBA00024615"/>
    </source>
</evidence>
<evidence type="ECO:0000256" key="5">
    <source>
        <dbReference type="ARBA" id="ARBA00022824"/>
    </source>
</evidence>
<accession>A0A401T9J0</accession>
<comment type="similarity">
    <text evidence="3">Belongs to the ATG2 family.</text>
</comment>
<keyword evidence="5" id="KW-0256">Endoplasmic reticulum</keyword>
<proteinExistence type="inferred from homology"/>
<evidence type="ECO:0000256" key="3">
    <source>
        <dbReference type="ARBA" id="ARBA00009714"/>
    </source>
</evidence>
<dbReference type="InterPro" id="IPR026849">
    <property type="entry name" value="ATG2"/>
</dbReference>
<dbReference type="GO" id="GO:0005789">
    <property type="term" value="C:endoplasmic reticulum membrane"/>
    <property type="evidence" value="ECO:0007669"/>
    <property type="project" value="UniProtKB-SubCell"/>
</dbReference>
<dbReference type="GO" id="GO:0000422">
    <property type="term" value="P:autophagy of mitochondrion"/>
    <property type="evidence" value="ECO:0007669"/>
    <property type="project" value="TreeGrafter"/>
</dbReference>
<sequence>MDVYPCEGSEAGSDSTDNDDFCILDAPGMGIPPKDGEPMVSKLTSDCITIRDGYFARPIGSTDLLKAPARFPVPDTRLMLREISIVWHLYGGKDFGPLRPSSGHGHSPRMRPVSVSARGSPSRSAFPNRPQNTWRTQGGSGRNHEILMEIQLTKVGRLSRGAGG</sequence>
<dbReference type="GO" id="GO:0006869">
    <property type="term" value="P:lipid transport"/>
    <property type="evidence" value="ECO:0007669"/>
    <property type="project" value="UniProtKB-KW"/>
</dbReference>
<evidence type="ECO:0000256" key="2">
    <source>
        <dbReference type="ARBA" id="ARBA00004623"/>
    </source>
</evidence>
<dbReference type="GO" id="GO:0061723">
    <property type="term" value="P:glycophagy"/>
    <property type="evidence" value="ECO:0007669"/>
    <property type="project" value="TreeGrafter"/>
</dbReference>
<evidence type="ECO:0000256" key="7">
    <source>
        <dbReference type="ARBA" id="ARBA00023136"/>
    </source>
</evidence>
<comment type="caution">
    <text evidence="11">The sequence shown here is derived from an EMBL/GenBank/DDBJ whole genome shotgun (WGS) entry which is preliminary data.</text>
</comment>
<dbReference type="PANTHER" id="PTHR13190:SF21">
    <property type="entry name" value="AUTOPHAGY-RELATED PROTEIN 2 HOMOLOG A"/>
    <property type="match status" value="1"/>
</dbReference>
<keyword evidence="6" id="KW-0445">Lipid transport</keyword>
<comment type="catalytic activity">
    <reaction evidence="9">
        <text>a 1,2-diacyl-sn-glycero-3-phosphoethanolamine(in) = a 1,2-diacyl-sn-glycero-3-phosphoethanolamine(out)</text>
        <dbReference type="Rhea" id="RHEA:38895"/>
        <dbReference type="ChEBI" id="CHEBI:64612"/>
    </reaction>
</comment>